<feature type="transmembrane region" description="Helical" evidence="9">
    <location>
        <begin position="25"/>
        <end position="43"/>
    </location>
</feature>
<dbReference type="PRINTS" id="PR00344">
    <property type="entry name" value="BCTRLSENSOR"/>
</dbReference>
<feature type="transmembrane region" description="Helical" evidence="9">
    <location>
        <begin position="120"/>
        <end position="147"/>
    </location>
</feature>
<feature type="transmembrane region" description="Helical" evidence="9">
    <location>
        <begin position="159"/>
        <end position="183"/>
    </location>
</feature>
<dbReference type="PROSITE" id="PS50109">
    <property type="entry name" value="HIS_KIN"/>
    <property type="match status" value="1"/>
</dbReference>
<name>A0A5C1ADE3_9BACT</name>
<reference evidence="12" key="1">
    <citation type="submission" date="2019-08" db="EMBL/GenBank/DDBJ databases">
        <title>Limnoglobus roseus gen. nov., sp. nov., a novel freshwater planctomycete with a giant genome from the family Gemmataceae.</title>
        <authorList>
            <person name="Kulichevskaya I.S."/>
            <person name="Naumoff D.G."/>
            <person name="Miroshnikov K."/>
            <person name="Ivanova A."/>
            <person name="Philippov D.A."/>
            <person name="Hakobyan A."/>
            <person name="Rijpstra I.C."/>
            <person name="Sinninghe Damste J.S."/>
            <person name="Liesack W."/>
            <person name="Dedysh S.N."/>
        </authorList>
    </citation>
    <scope>NUCLEOTIDE SEQUENCE [LARGE SCALE GENOMIC DNA]</scope>
    <source>
        <strain evidence="12">PX52</strain>
    </source>
</reference>
<comment type="subcellular location">
    <subcellularLocation>
        <location evidence="2">Cell membrane</location>
        <topology evidence="2">Multi-pass membrane protein</topology>
    </subcellularLocation>
</comment>
<feature type="transmembrane region" description="Helical" evidence="9">
    <location>
        <begin position="282"/>
        <end position="300"/>
    </location>
</feature>
<accession>A0A5C1ADE3</accession>
<dbReference type="PANTHER" id="PTHR43065:SF42">
    <property type="entry name" value="TWO-COMPONENT SENSOR PPRA"/>
    <property type="match status" value="1"/>
</dbReference>
<dbReference type="SUPFAM" id="SSF47384">
    <property type="entry name" value="Homodimeric domain of signal transducing histidine kinase"/>
    <property type="match status" value="1"/>
</dbReference>
<dbReference type="EC" id="2.7.13.3" evidence="3"/>
<evidence type="ECO:0000259" key="10">
    <source>
        <dbReference type="PROSITE" id="PS50109"/>
    </source>
</evidence>
<dbReference type="Proteomes" id="UP000324974">
    <property type="component" value="Chromosome"/>
</dbReference>
<dbReference type="InterPro" id="IPR005467">
    <property type="entry name" value="His_kinase_dom"/>
</dbReference>
<feature type="transmembrane region" description="Helical" evidence="9">
    <location>
        <begin position="246"/>
        <end position="262"/>
    </location>
</feature>
<dbReference type="Gene3D" id="1.10.287.130">
    <property type="match status" value="1"/>
</dbReference>
<feature type="transmembrane region" description="Helical" evidence="9">
    <location>
        <begin position="222"/>
        <end position="239"/>
    </location>
</feature>
<dbReference type="Pfam" id="PF02518">
    <property type="entry name" value="HATPase_c"/>
    <property type="match status" value="1"/>
</dbReference>
<dbReference type="SMART" id="SM00387">
    <property type="entry name" value="HATPase_c"/>
    <property type="match status" value="1"/>
</dbReference>
<keyword evidence="8 9" id="KW-0472">Membrane</keyword>
<evidence type="ECO:0000256" key="5">
    <source>
        <dbReference type="ARBA" id="ARBA00022553"/>
    </source>
</evidence>
<dbReference type="InterPro" id="IPR036097">
    <property type="entry name" value="HisK_dim/P_sf"/>
</dbReference>
<dbReference type="InterPro" id="IPR004358">
    <property type="entry name" value="Sig_transdc_His_kin-like_C"/>
</dbReference>
<feature type="transmembrane region" description="Helical" evidence="9">
    <location>
        <begin position="195"/>
        <end position="216"/>
    </location>
</feature>
<dbReference type="Pfam" id="PF05231">
    <property type="entry name" value="MASE1"/>
    <property type="match status" value="1"/>
</dbReference>
<dbReference type="CDD" id="cd00082">
    <property type="entry name" value="HisKA"/>
    <property type="match status" value="1"/>
</dbReference>
<dbReference type="SMART" id="SM00388">
    <property type="entry name" value="HisKA"/>
    <property type="match status" value="1"/>
</dbReference>
<evidence type="ECO:0000256" key="7">
    <source>
        <dbReference type="ARBA" id="ARBA00022989"/>
    </source>
</evidence>
<dbReference type="PANTHER" id="PTHR43065">
    <property type="entry name" value="SENSOR HISTIDINE KINASE"/>
    <property type="match status" value="1"/>
</dbReference>
<keyword evidence="5" id="KW-0597">Phosphoprotein</keyword>
<dbReference type="InterPro" id="IPR036890">
    <property type="entry name" value="HATPase_C_sf"/>
</dbReference>
<evidence type="ECO:0000313" key="12">
    <source>
        <dbReference type="Proteomes" id="UP000324974"/>
    </source>
</evidence>
<organism evidence="11 12">
    <name type="scientific">Limnoglobus roseus</name>
    <dbReference type="NCBI Taxonomy" id="2598579"/>
    <lineage>
        <taxon>Bacteria</taxon>
        <taxon>Pseudomonadati</taxon>
        <taxon>Planctomycetota</taxon>
        <taxon>Planctomycetia</taxon>
        <taxon>Gemmatales</taxon>
        <taxon>Gemmataceae</taxon>
        <taxon>Limnoglobus</taxon>
    </lineage>
</organism>
<dbReference type="InterPro" id="IPR007895">
    <property type="entry name" value="MASE1"/>
</dbReference>
<dbReference type="RefSeq" id="WP_168219010.1">
    <property type="nucleotide sequence ID" value="NZ_CP042425.1"/>
</dbReference>
<evidence type="ECO:0000256" key="8">
    <source>
        <dbReference type="ARBA" id="ARBA00023136"/>
    </source>
</evidence>
<evidence type="ECO:0000256" key="4">
    <source>
        <dbReference type="ARBA" id="ARBA00022475"/>
    </source>
</evidence>
<keyword evidence="12" id="KW-1185">Reference proteome</keyword>
<feature type="domain" description="Histidine kinase" evidence="10">
    <location>
        <begin position="470"/>
        <end position="698"/>
    </location>
</feature>
<proteinExistence type="predicted"/>
<dbReference type="KEGG" id="lrs:PX52LOC_03117"/>
<dbReference type="GO" id="GO:0000155">
    <property type="term" value="F:phosphorelay sensor kinase activity"/>
    <property type="evidence" value="ECO:0007669"/>
    <property type="project" value="InterPro"/>
</dbReference>
<keyword evidence="7 9" id="KW-1133">Transmembrane helix</keyword>
<dbReference type="Gene3D" id="3.30.450.20">
    <property type="entry name" value="PAS domain"/>
    <property type="match status" value="1"/>
</dbReference>
<dbReference type="SUPFAM" id="SSF55785">
    <property type="entry name" value="PYP-like sensor domain (PAS domain)"/>
    <property type="match status" value="1"/>
</dbReference>
<dbReference type="SUPFAM" id="SSF55874">
    <property type="entry name" value="ATPase domain of HSP90 chaperone/DNA topoisomerase II/histidine kinase"/>
    <property type="match status" value="1"/>
</dbReference>
<dbReference type="InterPro" id="IPR035965">
    <property type="entry name" value="PAS-like_dom_sf"/>
</dbReference>
<dbReference type="GO" id="GO:0005886">
    <property type="term" value="C:plasma membrane"/>
    <property type="evidence" value="ECO:0007669"/>
    <property type="project" value="UniProtKB-SubCell"/>
</dbReference>
<dbReference type="EMBL" id="CP042425">
    <property type="protein sequence ID" value="QEL16177.1"/>
    <property type="molecule type" value="Genomic_DNA"/>
</dbReference>
<evidence type="ECO:0000256" key="9">
    <source>
        <dbReference type="SAM" id="Phobius"/>
    </source>
</evidence>
<evidence type="ECO:0000256" key="2">
    <source>
        <dbReference type="ARBA" id="ARBA00004651"/>
    </source>
</evidence>
<dbReference type="Gene3D" id="3.30.565.10">
    <property type="entry name" value="Histidine kinase-like ATPase, C-terminal domain"/>
    <property type="match status" value="1"/>
</dbReference>
<sequence length="731" mass="79363">MPKPSSHRPRPTRGSQSGFDWSSRVLLFAAAYYLTAQIGLLIPSISMVSLFWPPVGISVALLFRYGLRHWPGVLLGAFATNYNVGGPVPSLGFAIGTTLACAVMVRLYQRYHLNPAFESVRDLVVLVAGAVVGTCLSAACGAAWSAANRLFPWADAGHAFVVWWLGDAGGVILGAPIVMAWSYAKMARLRRHGHLRGILGSFGFNVLVCVVLYGGVIPEGMWSIPASFLPFLFIAWAATSYRAWTAMAHVLVLATFVIWAIYRAQGPCIYVADPSLRLYSSWAYLVTAALIAIGLSGLLAERDRVEHKLKTGEATYRALVHDNPALICRFNTDGILLFANETFRHTFTLPAIGESAKLTRSDARKPLIEHNYFQIVGLAQDLYTLAQLRDIKQTDKPVLFESKAVAADNQVHWFRWTARAVDMASSVVSEYHAVGLDVTDQKLAEARQKTLEAQAVQTQQYEAIGVLAGGIAHEFNNILTGIVGNTDLALMLVPSAHTARTMLTDVMAGAQRAAELTKQLSLFAGRTTNHPGPVNVSDLVRSAEGFMGVVVPRRCPLKFELAPEGAIAFADEAKLRQMLMTLVTNAAEAMADEEKRGEIVLRTAVFSIGESSPARQWVNGDALSAGEYVQLEVSDTGSGMTTSTLTRIFEPFFTTKFPGRGLGMAAVLGIVQDHRGAIQVQSQKGRGTTVRVLLPTAHATVDRQTPAPIPRSGRRNVRLSEVLGMPQPRPV</sequence>
<evidence type="ECO:0000256" key="3">
    <source>
        <dbReference type="ARBA" id="ARBA00012438"/>
    </source>
</evidence>
<protein>
    <recommendedName>
        <fullName evidence="3">histidine kinase</fullName>
        <ecNumber evidence="3">2.7.13.3</ecNumber>
    </recommendedName>
</protein>
<comment type="catalytic activity">
    <reaction evidence="1">
        <text>ATP + protein L-histidine = ADP + protein N-phospho-L-histidine.</text>
        <dbReference type="EC" id="2.7.13.3"/>
    </reaction>
</comment>
<feature type="transmembrane region" description="Helical" evidence="9">
    <location>
        <begin position="87"/>
        <end position="108"/>
    </location>
</feature>
<keyword evidence="6 9" id="KW-0812">Transmembrane</keyword>
<evidence type="ECO:0000256" key="1">
    <source>
        <dbReference type="ARBA" id="ARBA00000085"/>
    </source>
</evidence>
<dbReference type="InterPro" id="IPR003661">
    <property type="entry name" value="HisK_dim/P_dom"/>
</dbReference>
<evidence type="ECO:0000313" key="11">
    <source>
        <dbReference type="EMBL" id="QEL16177.1"/>
    </source>
</evidence>
<evidence type="ECO:0000256" key="6">
    <source>
        <dbReference type="ARBA" id="ARBA00022692"/>
    </source>
</evidence>
<keyword evidence="4" id="KW-1003">Cell membrane</keyword>
<gene>
    <name evidence="11" type="ORF">PX52LOC_03117</name>
</gene>
<dbReference type="AlphaFoldDB" id="A0A5C1ADE3"/>
<dbReference type="InterPro" id="IPR003594">
    <property type="entry name" value="HATPase_dom"/>
</dbReference>